<keyword evidence="3" id="KW-1185">Reference proteome</keyword>
<dbReference type="InParanoid" id="A0A251UT52"/>
<gene>
    <name evidence="2" type="ORF">HannXRQ_Chr05g0156331</name>
</gene>
<evidence type="ECO:0000313" key="3">
    <source>
        <dbReference type="Proteomes" id="UP000215914"/>
    </source>
</evidence>
<evidence type="ECO:0000256" key="1">
    <source>
        <dbReference type="SAM" id="MobiDB-lite"/>
    </source>
</evidence>
<organism evidence="2 3">
    <name type="scientific">Helianthus annuus</name>
    <name type="common">Common sunflower</name>
    <dbReference type="NCBI Taxonomy" id="4232"/>
    <lineage>
        <taxon>Eukaryota</taxon>
        <taxon>Viridiplantae</taxon>
        <taxon>Streptophyta</taxon>
        <taxon>Embryophyta</taxon>
        <taxon>Tracheophyta</taxon>
        <taxon>Spermatophyta</taxon>
        <taxon>Magnoliopsida</taxon>
        <taxon>eudicotyledons</taxon>
        <taxon>Gunneridae</taxon>
        <taxon>Pentapetalae</taxon>
        <taxon>asterids</taxon>
        <taxon>campanulids</taxon>
        <taxon>Asterales</taxon>
        <taxon>Asteraceae</taxon>
        <taxon>Asteroideae</taxon>
        <taxon>Heliantheae alliance</taxon>
        <taxon>Heliantheae</taxon>
        <taxon>Helianthus</taxon>
    </lineage>
</organism>
<accession>A0A251UT52</accession>
<evidence type="ECO:0000313" key="2">
    <source>
        <dbReference type="EMBL" id="OTG26229.1"/>
    </source>
</evidence>
<dbReference type="AlphaFoldDB" id="A0A251UT52"/>
<protein>
    <submittedName>
        <fullName evidence="2">Uncharacterized protein</fullName>
    </submittedName>
</protein>
<dbReference type="EMBL" id="CM007894">
    <property type="protein sequence ID" value="OTG26229.1"/>
    <property type="molecule type" value="Genomic_DNA"/>
</dbReference>
<dbReference type="Proteomes" id="UP000215914">
    <property type="component" value="Chromosome 5"/>
</dbReference>
<reference evidence="3" key="1">
    <citation type="journal article" date="2017" name="Nature">
        <title>The sunflower genome provides insights into oil metabolism, flowering and Asterid evolution.</title>
        <authorList>
            <person name="Badouin H."/>
            <person name="Gouzy J."/>
            <person name="Grassa C.J."/>
            <person name="Murat F."/>
            <person name="Staton S.E."/>
            <person name="Cottret L."/>
            <person name="Lelandais-Briere C."/>
            <person name="Owens G.L."/>
            <person name="Carrere S."/>
            <person name="Mayjonade B."/>
            <person name="Legrand L."/>
            <person name="Gill N."/>
            <person name="Kane N.C."/>
            <person name="Bowers J.E."/>
            <person name="Hubner S."/>
            <person name="Bellec A."/>
            <person name="Berard A."/>
            <person name="Berges H."/>
            <person name="Blanchet N."/>
            <person name="Boniface M.C."/>
            <person name="Brunel D."/>
            <person name="Catrice O."/>
            <person name="Chaidir N."/>
            <person name="Claudel C."/>
            <person name="Donnadieu C."/>
            <person name="Faraut T."/>
            <person name="Fievet G."/>
            <person name="Helmstetter N."/>
            <person name="King M."/>
            <person name="Knapp S.J."/>
            <person name="Lai Z."/>
            <person name="Le Paslier M.C."/>
            <person name="Lippi Y."/>
            <person name="Lorenzon L."/>
            <person name="Mandel J.R."/>
            <person name="Marage G."/>
            <person name="Marchand G."/>
            <person name="Marquand E."/>
            <person name="Bret-Mestries E."/>
            <person name="Morien E."/>
            <person name="Nambeesan S."/>
            <person name="Nguyen T."/>
            <person name="Pegot-Espagnet P."/>
            <person name="Pouilly N."/>
            <person name="Raftis F."/>
            <person name="Sallet E."/>
            <person name="Schiex T."/>
            <person name="Thomas J."/>
            <person name="Vandecasteele C."/>
            <person name="Vares D."/>
            <person name="Vear F."/>
            <person name="Vautrin S."/>
            <person name="Crespi M."/>
            <person name="Mangin B."/>
            <person name="Burke J.M."/>
            <person name="Salse J."/>
            <person name="Munos S."/>
            <person name="Vincourt P."/>
            <person name="Rieseberg L.H."/>
            <person name="Langlade N.B."/>
        </authorList>
    </citation>
    <scope>NUCLEOTIDE SEQUENCE [LARGE SCALE GENOMIC DNA]</scope>
    <source>
        <strain evidence="3">cv. SF193</strain>
    </source>
</reference>
<feature type="region of interest" description="Disordered" evidence="1">
    <location>
        <begin position="76"/>
        <end position="103"/>
    </location>
</feature>
<proteinExistence type="predicted"/>
<sequence>MTKLEIPFLENPWRSNTMKAWSSNHGWESDKDIPILPESMLCFISQDSQFRIQHETLLTKSDSTTERANREVFKCSSSLEEDEEQRSRFFGKKLPKQLSDQIS</sequence>
<name>A0A251UT52_HELAN</name>